<dbReference type="AlphaFoldDB" id="A0A0S4IWI2"/>
<evidence type="ECO:0000259" key="5">
    <source>
        <dbReference type="Pfam" id="PF00134"/>
    </source>
</evidence>
<protein>
    <recommendedName>
        <fullName evidence="5">Cyclin N-terminal domain-containing protein</fullName>
    </recommendedName>
</protein>
<evidence type="ECO:0000256" key="1">
    <source>
        <dbReference type="ARBA" id="ARBA00022618"/>
    </source>
</evidence>
<dbReference type="GO" id="GO:0051301">
    <property type="term" value="P:cell division"/>
    <property type="evidence" value="ECO:0007669"/>
    <property type="project" value="UniProtKB-KW"/>
</dbReference>
<dbReference type="VEuPathDB" id="TriTrypDB:BSAL_72185"/>
<feature type="compositionally biased region" description="Low complexity" evidence="4">
    <location>
        <begin position="204"/>
        <end position="227"/>
    </location>
</feature>
<dbReference type="InterPro" id="IPR006671">
    <property type="entry name" value="Cyclin_N"/>
</dbReference>
<keyword evidence="7" id="KW-1185">Reference proteome</keyword>
<feature type="compositionally biased region" description="Polar residues" evidence="4">
    <location>
        <begin position="228"/>
        <end position="238"/>
    </location>
</feature>
<gene>
    <name evidence="6" type="ORF">BSAL_72185</name>
</gene>
<keyword evidence="2" id="KW-0195">Cyclin</keyword>
<evidence type="ECO:0000256" key="3">
    <source>
        <dbReference type="ARBA" id="ARBA00023306"/>
    </source>
</evidence>
<dbReference type="PROSITE" id="PS00292">
    <property type="entry name" value="CYCLINS"/>
    <property type="match status" value="1"/>
</dbReference>
<dbReference type="Pfam" id="PF00134">
    <property type="entry name" value="Cyclin_N"/>
    <property type="match status" value="1"/>
</dbReference>
<dbReference type="Gene3D" id="1.10.472.10">
    <property type="entry name" value="Cyclin-like"/>
    <property type="match status" value="1"/>
</dbReference>
<dbReference type="InterPro" id="IPR048258">
    <property type="entry name" value="Cyclins_cyclin-box"/>
</dbReference>
<feature type="domain" description="Cyclin N-terminal" evidence="5">
    <location>
        <begin position="316"/>
        <end position="440"/>
    </location>
</feature>
<sequence>MGAPRNRNDRTSSVPIHHETPSIAERPYIYWFTGRKWPSSLHQKALCEAASCEIAAPPQPCPSSCSFTLPAAVAAQRLRCTRYEIVGSPVVLERFQFPNNENSLCRMFCSKQLPQEARAGSAVAHLDGANVEFIRLLFLEETAPILLPEHGHREASWSTFNSALDDERSSESSCSGVTTTSTARTALSKGGRGSSEIEMLDAPSLGRSSTSSYGMSSSATPLTPPSTRGDSATPSTAGHSPEPVLLAPSAADTSVPAQCHYKTATTRTFHLSTVADIVARDGLLYCHNFSKEHQTAEATLSYQTNSFAVLQGWTYWRNNSADLATLERRSVVSSMHEIMMSNSCSRTAYHLAVSLLDRYVATSATVLAASSSSSSLLIDTPSSNSIRIAIACAISVAAKAVDIYAPSLERLGMSLGAGVFTSEVPFEKRELNFLYLLRFYVHPLTVEEVSDTLLELWFGCSTQIHPSVGTPTPAMNTSSKRAAAMTRYMVDFLVRSATHTSIPPTYVAAAVVQYSVEAVRAADKLSEKDLAPLDEEGLHVFMSYLTDQDLANQCIDLLRRLHSVARQRPVEFLENHYNARQSSRSCRTAFLEPFSIQSVPLFSSGTATEAVAAYHR</sequence>
<evidence type="ECO:0000256" key="2">
    <source>
        <dbReference type="ARBA" id="ARBA00023127"/>
    </source>
</evidence>
<evidence type="ECO:0000313" key="6">
    <source>
        <dbReference type="EMBL" id="CUG06272.1"/>
    </source>
</evidence>
<reference evidence="7" key="1">
    <citation type="submission" date="2015-09" db="EMBL/GenBank/DDBJ databases">
        <authorList>
            <consortium name="Pathogen Informatics"/>
        </authorList>
    </citation>
    <scope>NUCLEOTIDE SEQUENCE [LARGE SCALE GENOMIC DNA]</scope>
    <source>
        <strain evidence="7">Lake Konstanz</strain>
    </source>
</reference>
<dbReference type="InterPro" id="IPR036915">
    <property type="entry name" value="Cyclin-like_sf"/>
</dbReference>
<dbReference type="EMBL" id="CYKH01000573">
    <property type="protein sequence ID" value="CUG06272.1"/>
    <property type="molecule type" value="Genomic_DNA"/>
</dbReference>
<feature type="compositionally biased region" description="Polar residues" evidence="4">
    <location>
        <begin position="171"/>
        <end position="185"/>
    </location>
</feature>
<evidence type="ECO:0000256" key="4">
    <source>
        <dbReference type="SAM" id="MobiDB-lite"/>
    </source>
</evidence>
<keyword evidence="1" id="KW-0132">Cell division</keyword>
<keyword evidence="3" id="KW-0131">Cell cycle</keyword>
<proteinExistence type="predicted"/>
<dbReference type="SUPFAM" id="SSF47954">
    <property type="entry name" value="Cyclin-like"/>
    <property type="match status" value="1"/>
</dbReference>
<dbReference type="Proteomes" id="UP000051952">
    <property type="component" value="Unassembled WGS sequence"/>
</dbReference>
<accession>A0A0S4IWI2</accession>
<organism evidence="6 7">
    <name type="scientific">Bodo saltans</name>
    <name type="common">Flagellated protozoan</name>
    <dbReference type="NCBI Taxonomy" id="75058"/>
    <lineage>
        <taxon>Eukaryota</taxon>
        <taxon>Discoba</taxon>
        <taxon>Euglenozoa</taxon>
        <taxon>Kinetoplastea</taxon>
        <taxon>Metakinetoplastina</taxon>
        <taxon>Eubodonida</taxon>
        <taxon>Bodonidae</taxon>
        <taxon>Bodo</taxon>
    </lineage>
</organism>
<evidence type="ECO:0000313" key="7">
    <source>
        <dbReference type="Proteomes" id="UP000051952"/>
    </source>
</evidence>
<name>A0A0S4IWI2_BODSA</name>
<feature type="region of interest" description="Disordered" evidence="4">
    <location>
        <begin position="166"/>
        <end position="246"/>
    </location>
</feature>